<dbReference type="AlphaFoldDB" id="A0AAW8J8X0"/>
<comment type="caution">
    <text evidence="1">The sequence shown here is derived from an EMBL/GenBank/DDBJ whole genome shotgun (WGS) entry which is preliminary data.</text>
</comment>
<organism evidence="1 2">
    <name type="scientific">Acinetobacter rudis</name>
    <dbReference type="NCBI Taxonomy" id="632955"/>
    <lineage>
        <taxon>Bacteria</taxon>
        <taxon>Pseudomonadati</taxon>
        <taxon>Pseudomonadota</taxon>
        <taxon>Gammaproteobacteria</taxon>
        <taxon>Moraxellales</taxon>
        <taxon>Moraxellaceae</taxon>
        <taxon>Acinetobacter</taxon>
    </lineage>
</organism>
<dbReference type="RefSeq" id="WP_308975835.1">
    <property type="nucleotide sequence ID" value="NZ_JAVIDL010000015.1"/>
</dbReference>
<accession>A0AAW8J8X0</accession>
<proteinExistence type="predicted"/>
<sequence>MGFIVHRYSSLEKKQWNDFILNCKNSHFMFHRDFMDYHSDRFEDFSLIIMNENKKIITLLPGNINKNIFYSHQGLTFGGFLMDKKIHAMDIIEVFDAVKKFLKTNKIEKIIYKPIPVIYHQYPAQEDLYALFRNDAQLSRRDISSSIMMEKGYNYSKSKQRNINKAKREGVVCQQVQQPSLVWGVIRHVLEEYHHTTPVHNEAEIDYLKEKFPENIKAYAAFYQDAIVSACVTFESINVVHTQYLASNQLGRELRALDLLIDYVIAASSDYASIFDFGISNENNGRYLNNGLISQKEGFGARAIVYDLYSMDIN</sequence>
<name>A0AAW8J8X0_9GAMM</name>
<gene>
    <name evidence="1" type="ORF">RFH47_09245</name>
</gene>
<dbReference type="Gene3D" id="3.40.630.30">
    <property type="match status" value="1"/>
</dbReference>
<evidence type="ECO:0000313" key="1">
    <source>
        <dbReference type="EMBL" id="MDQ8935917.1"/>
    </source>
</evidence>
<evidence type="ECO:0000313" key="2">
    <source>
        <dbReference type="Proteomes" id="UP001243844"/>
    </source>
</evidence>
<reference evidence="1" key="1">
    <citation type="submission" date="2023-08" db="EMBL/GenBank/DDBJ databases">
        <title>Emergence of clinically-relevant ST2 carbapenem-resistant Acinetobacter baumannii strains in hospital sewages in Zhejiang, East of China.</title>
        <authorList>
            <person name="Kaichao C."/>
            <person name="Zhang R."/>
        </authorList>
    </citation>
    <scope>NUCLEOTIDE SEQUENCE</scope>
    <source>
        <strain evidence="1">M-RB-37</strain>
    </source>
</reference>
<protein>
    <submittedName>
        <fullName evidence="1">GNAT family N-acetyltransferase</fullName>
    </submittedName>
</protein>
<dbReference type="EMBL" id="JAVIDL010000015">
    <property type="protein sequence ID" value="MDQ8935917.1"/>
    <property type="molecule type" value="Genomic_DNA"/>
</dbReference>
<dbReference type="Proteomes" id="UP001243844">
    <property type="component" value="Unassembled WGS sequence"/>
</dbReference>
<dbReference type="InterPro" id="IPR016181">
    <property type="entry name" value="Acyl_CoA_acyltransferase"/>
</dbReference>
<dbReference type="SUPFAM" id="SSF55729">
    <property type="entry name" value="Acyl-CoA N-acyltransferases (Nat)"/>
    <property type="match status" value="1"/>
</dbReference>